<name>A0A1A9I7E9_9BACT</name>
<dbReference type="Pfam" id="PF07690">
    <property type="entry name" value="MFS_1"/>
    <property type="match status" value="1"/>
</dbReference>
<accession>A0A1A9I7E9</accession>
<dbReference type="PANTHER" id="PTHR11662">
    <property type="entry name" value="SOLUTE CARRIER FAMILY 17"/>
    <property type="match status" value="1"/>
</dbReference>
<feature type="domain" description="Major facilitator superfamily (MFS) profile" evidence="6">
    <location>
        <begin position="12"/>
        <end position="450"/>
    </location>
</feature>
<evidence type="ECO:0000256" key="1">
    <source>
        <dbReference type="ARBA" id="ARBA00004141"/>
    </source>
</evidence>
<dbReference type="OrthoDB" id="9781156at2"/>
<keyword evidence="8" id="KW-1185">Reference proteome</keyword>
<dbReference type="SUPFAM" id="SSF103473">
    <property type="entry name" value="MFS general substrate transporter"/>
    <property type="match status" value="1"/>
</dbReference>
<organism evidence="7 8">
    <name type="scientific">Niabella ginsenosidivorans</name>
    <dbReference type="NCBI Taxonomy" id="1176587"/>
    <lineage>
        <taxon>Bacteria</taxon>
        <taxon>Pseudomonadati</taxon>
        <taxon>Bacteroidota</taxon>
        <taxon>Chitinophagia</taxon>
        <taxon>Chitinophagales</taxon>
        <taxon>Chitinophagaceae</taxon>
        <taxon>Niabella</taxon>
    </lineage>
</organism>
<dbReference type="GO" id="GO:0015134">
    <property type="term" value="F:hexuronate transmembrane transporter activity"/>
    <property type="evidence" value="ECO:0007669"/>
    <property type="project" value="TreeGrafter"/>
</dbReference>
<dbReference type="Proteomes" id="UP000077667">
    <property type="component" value="Chromosome"/>
</dbReference>
<dbReference type="GO" id="GO:0016020">
    <property type="term" value="C:membrane"/>
    <property type="evidence" value="ECO:0007669"/>
    <property type="project" value="UniProtKB-SubCell"/>
</dbReference>
<feature type="transmembrane region" description="Helical" evidence="5">
    <location>
        <begin position="385"/>
        <end position="411"/>
    </location>
</feature>
<evidence type="ECO:0000313" key="7">
    <source>
        <dbReference type="EMBL" id="ANH82582.1"/>
    </source>
</evidence>
<comment type="subcellular location">
    <subcellularLocation>
        <location evidence="1">Membrane</location>
        <topology evidence="1">Multi-pass membrane protein</topology>
    </subcellularLocation>
</comment>
<feature type="transmembrane region" description="Helical" evidence="5">
    <location>
        <begin position="423"/>
        <end position="442"/>
    </location>
</feature>
<feature type="transmembrane region" description="Helical" evidence="5">
    <location>
        <begin position="329"/>
        <end position="346"/>
    </location>
</feature>
<dbReference type="CDD" id="cd17319">
    <property type="entry name" value="MFS_ExuT_GudP_like"/>
    <property type="match status" value="1"/>
</dbReference>
<feature type="transmembrane region" description="Helical" evidence="5">
    <location>
        <begin position="295"/>
        <end position="317"/>
    </location>
</feature>
<proteinExistence type="predicted"/>
<dbReference type="Gene3D" id="1.20.1250.20">
    <property type="entry name" value="MFS general substrate transporter like domains"/>
    <property type="match status" value="2"/>
</dbReference>
<keyword evidence="3 5" id="KW-1133">Transmembrane helix</keyword>
<dbReference type="InterPro" id="IPR050382">
    <property type="entry name" value="MFS_Na/Anion_cotransporter"/>
</dbReference>
<dbReference type="InterPro" id="IPR020846">
    <property type="entry name" value="MFS_dom"/>
</dbReference>
<feature type="transmembrane region" description="Helical" evidence="5">
    <location>
        <begin position="106"/>
        <end position="129"/>
    </location>
</feature>
<evidence type="ECO:0000259" key="6">
    <source>
        <dbReference type="PROSITE" id="PS50850"/>
    </source>
</evidence>
<feature type="transmembrane region" description="Helical" evidence="5">
    <location>
        <begin position="159"/>
        <end position="179"/>
    </location>
</feature>
<dbReference type="RefSeq" id="WP_067759067.1">
    <property type="nucleotide sequence ID" value="NZ_CP015772.1"/>
</dbReference>
<dbReference type="AlphaFoldDB" id="A0A1A9I7E9"/>
<dbReference type="InterPro" id="IPR011701">
    <property type="entry name" value="MFS"/>
</dbReference>
<feature type="transmembrane region" description="Helical" evidence="5">
    <location>
        <begin position="255"/>
        <end position="275"/>
    </location>
</feature>
<evidence type="ECO:0000256" key="5">
    <source>
        <dbReference type="SAM" id="Phobius"/>
    </source>
</evidence>
<dbReference type="STRING" id="1176587.A8C56_17810"/>
<gene>
    <name evidence="7" type="ORF">A8C56_17810</name>
</gene>
<sequence>MQQAIGKYRWTICALLFFATTVNYLDRQVLSLLAPELSHEFGWSNSDYGNITAVFQFVYAISMLFAGRLIDRLGTKWGYAWALIIWSVGAIMHAESVNIGKGLQSVLGWAGLAAVPVSIIGFMAARAVLGFGESGNFPAAIKATAEYFPKKERSFATGIFNSGSNVGAILAPLTVPWIAKNWGWYTAFLIIGAIGFIWLLFWFYFYDLPAKQKRLSAAELAYIQSDEDAKVDQTEDAQAATKVSWFKLLGYKQTWSFAIGKFLTDGVWWFYLFWLPKYLEAQYNIKGTELALPLFVLYSMTMVGSISGGWFPVYFIRKGYNAYDGRMKAMLLIAVFPLLVLLAQPLGHISYWMPVLLIGIGASAHQAWSANIFTTVSDMFPKKSVASVTGIGGMAGGMGGVFISLIAGQLFDYYKAQGHIETGYTILFTFCAMAYLLAWGIMKSLVPKYKPITDL</sequence>
<dbReference type="KEGG" id="nia:A8C56_17810"/>
<feature type="transmembrane region" description="Helical" evidence="5">
    <location>
        <begin position="51"/>
        <end position="70"/>
    </location>
</feature>
<evidence type="ECO:0000313" key="8">
    <source>
        <dbReference type="Proteomes" id="UP000077667"/>
    </source>
</evidence>
<feature type="transmembrane region" description="Helical" evidence="5">
    <location>
        <begin position="185"/>
        <end position="206"/>
    </location>
</feature>
<dbReference type="InterPro" id="IPR036259">
    <property type="entry name" value="MFS_trans_sf"/>
</dbReference>
<evidence type="ECO:0000256" key="3">
    <source>
        <dbReference type="ARBA" id="ARBA00022989"/>
    </source>
</evidence>
<dbReference type="PROSITE" id="PS50850">
    <property type="entry name" value="MFS"/>
    <property type="match status" value="1"/>
</dbReference>
<keyword evidence="4 5" id="KW-0472">Membrane</keyword>
<dbReference type="EMBL" id="CP015772">
    <property type="protein sequence ID" value="ANH82582.1"/>
    <property type="molecule type" value="Genomic_DNA"/>
</dbReference>
<dbReference type="PANTHER" id="PTHR11662:SF285">
    <property type="entry name" value="HEXURONATE TRANSPORTER"/>
    <property type="match status" value="1"/>
</dbReference>
<feature type="transmembrane region" description="Helical" evidence="5">
    <location>
        <begin position="77"/>
        <end position="94"/>
    </location>
</feature>
<protein>
    <submittedName>
        <fullName evidence="7">MFS transporter</fullName>
    </submittedName>
</protein>
<reference evidence="7 8" key="1">
    <citation type="submission" date="2016-05" db="EMBL/GenBank/DDBJ databases">
        <title>Niabella ginsenosidivorans BS26 whole genome sequencing.</title>
        <authorList>
            <person name="Im W.T."/>
            <person name="Siddiqi M.Z."/>
        </authorList>
    </citation>
    <scope>NUCLEOTIDE SEQUENCE [LARGE SCALE GENOMIC DNA]</scope>
    <source>
        <strain evidence="7 8">BS26</strain>
    </source>
</reference>
<keyword evidence="2 5" id="KW-0812">Transmembrane</keyword>
<evidence type="ECO:0000256" key="2">
    <source>
        <dbReference type="ARBA" id="ARBA00022692"/>
    </source>
</evidence>
<evidence type="ECO:0000256" key="4">
    <source>
        <dbReference type="ARBA" id="ARBA00023136"/>
    </source>
</evidence>